<dbReference type="InterPro" id="IPR036372">
    <property type="entry name" value="BEACH_dom_sf"/>
</dbReference>
<dbReference type="Pfam" id="PF00400">
    <property type="entry name" value="WD40"/>
    <property type="match status" value="1"/>
</dbReference>
<feature type="non-terminal residue" evidence="6">
    <location>
        <position position="1660"/>
    </location>
</feature>
<comment type="caution">
    <text evidence="6">The sequence shown here is derived from an EMBL/GenBank/DDBJ whole genome shotgun (WGS) entry which is preliminary data.</text>
</comment>
<dbReference type="Gene3D" id="2.130.10.10">
    <property type="entry name" value="YVTN repeat-like/Quinoprotein amine dehydrogenase"/>
    <property type="match status" value="1"/>
</dbReference>
<dbReference type="SUPFAM" id="SSF81837">
    <property type="entry name" value="BEACH domain"/>
    <property type="match status" value="1"/>
</dbReference>
<dbReference type="PROSITE" id="PS50294">
    <property type="entry name" value="WD_REPEATS_REGION"/>
    <property type="match status" value="1"/>
</dbReference>
<organism evidence="6 7">
    <name type="scientific">Phrynocephalus forsythii</name>
    <dbReference type="NCBI Taxonomy" id="171643"/>
    <lineage>
        <taxon>Eukaryota</taxon>
        <taxon>Metazoa</taxon>
        <taxon>Chordata</taxon>
        <taxon>Craniata</taxon>
        <taxon>Vertebrata</taxon>
        <taxon>Euteleostomi</taxon>
        <taxon>Lepidosauria</taxon>
        <taxon>Squamata</taxon>
        <taxon>Bifurcata</taxon>
        <taxon>Unidentata</taxon>
        <taxon>Episquamata</taxon>
        <taxon>Toxicofera</taxon>
        <taxon>Iguania</taxon>
        <taxon>Acrodonta</taxon>
        <taxon>Agamidae</taxon>
        <taxon>Agaminae</taxon>
        <taxon>Phrynocephalus</taxon>
    </lineage>
</organism>
<reference evidence="6" key="1">
    <citation type="journal article" date="2023" name="DNA Res.">
        <title>Chromosome-level genome assembly of Phrynocephalus forsythii using third-generation DNA sequencing and Hi-C analysis.</title>
        <authorList>
            <person name="Qi Y."/>
            <person name="Zhao W."/>
            <person name="Zhao Y."/>
            <person name="Niu C."/>
            <person name="Cao S."/>
            <person name="Zhang Y."/>
        </authorList>
    </citation>
    <scope>NUCLEOTIDE SEQUENCE</scope>
    <source>
        <tissue evidence="6">Muscle</tissue>
    </source>
</reference>
<accession>A0A9Q0XR33</accession>
<dbReference type="FunFam" id="1.10.1540.10:FF:000002">
    <property type="entry name" value="WD repeat and FYVE domain containing 3"/>
    <property type="match status" value="1"/>
</dbReference>
<dbReference type="InterPro" id="IPR000409">
    <property type="entry name" value="BEACH_dom"/>
</dbReference>
<dbReference type="InterPro" id="IPR036322">
    <property type="entry name" value="WD40_repeat_dom_sf"/>
</dbReference>
<dbReference type="PROSITE" id="PS50197">
    <property type="entry name" value="BEACH"/>
    <property type="match status" value="1"/>
</dbReference>
<dbReference type="InterPro" id="IPR019775">
    <property type="entry name" value="WD40_repeat_CS"/>
</dbReference>
<keyword evidence="7" id="KW-1185">Reference proteome</keyword>
<name>A0A9Q0XR33_9SAUR</name>
<proteinExistence type="predicted"/>
<evidence type="ECO:0000256" key="1">
    <source>
        <dbReference type="ARBA" id="ARBA00022574"/>
    </source>
</evidence>
<dbReference type="SMART" id="SM01026">
    <property type="entry name" value="Beach"/>
    <property type="match status" value="1"/>
</dbReference>
<dbReference type="PANTHER" id="PTHR46108:SF3">
    <property type="entry name" value="WD REPEAT- AND FYVE DOMAIN-CONTAINING PROTEIN 4"/>
    <property type="match status" value="1"/>
</dbReference>
<feature type="domain" description="BEACH" evidence="4">
    <location>
        <begin position="1011"/>
        <end position="1305"/>
    </location>
</feature>
<dbReference type="PROSITE" id="PS00678">
    <property type="entry name" value="WD_REPEATS_1"/>
    <property type="match status" value="1"/>
</dbReference>
<evidence type="ECO:0000256" key="3">
    <source>
        <dbReference type="PROSITE-ProRule" id="PRU00221"/>
    </source>
</evidence>
<sequence>RDGSWNMKLARQVQMVPKLVLLFNDPEITSSRVSRICAILSHLLEDHFRIKDYLWIGLFLVYTLGPSSLEESHTCLDNVTESINEGIIQSSRKMIWLRNQLLNMLLEVIQSNKFQLSSEIQEEAFHALGPDWFLMFIQGHVHPSTVVLAIRLLLHFLQNRALLRTFKEGMVTGRWIENNAAGLNILMENLKSFPQISEHNSYPLSGFAELKAFLRNWIHIPEIYFFLSGLFLATPVSQLPDKTKRDLNSLLHWLLHNHRTDAVSRIGLCLEAGVLLLEMIKSTVNQAPTGTEDSWEITYPEHIMQFFCLVYHQYPQDSLWCNCDFLQALALVVFPLKVPQESHQDGSSPNGLAVVSGNKSHTGLLPPLLLNPARKQVWDFIRLLLMEMLLLNSAHEWWHPLEFLLEASADNSTPEQKRCFQTELLLSIIDIFYVTVQDGGTVKGNDDIQSASETTVPFLVNVSYVTQILVEKLYAGMLISEPRKILLFLIEHITAVTKKDFLHKEAIISDLYLSLNRIILYYLSSSLSEHQRLLEVLHTLQLQWDIVFSVHNSSLGFVTCLLYCLLLTKTVSSPEDYKAKERETSDHDMCLSRSEEEGMVQQEIQKATEEIWTRLLSQKGKDLEDAYKTTLSVQMGDGDEKMKMVDMSPLWKEILEEAWHHFLASEKKGPPKVVPGQGSKKIISWSGSLSSTAKMTSSRNIKQMRAKTKDFVSCLEESRRHGQELYAILCKDHAERLLCAYNKSAKAWTNTETQLFGKGAPWGPALISSKWILDEFEGPARMRKRIQLIATHPTTLPLRKKMSNFPLQSHQTYENASVPEENQEMILKEGEREMDCDQLTFFPSLHESFHSEELFEVCMERNIILQEFVKDEKIRNRQSVVIVQGHMALEGVLLFGQEHFYVCKYFTLSHLEEVYCSRHCLSSISDSFIYDLCHKEQAMEQPTCSCYSYCDIKEIQPLRFLLQEVAFEIFFRHGRSVFLVFHNNDRKINLKRFYSMRPDLKSKGITDESINIRRGGGREKTMLLKWQRREISNFEYLMYLNTLAGRTYSDLMQYPVFPWILADYHSQTLDLNNPSTFRDLSKPMGAQTLERKMKFIQRYKEVEKSEGNLSAQCHYCTHYSSAIIVASYLVRIEPFTRIFCSLQGGGFDAADRMFHSIRSTWESASRDNMTDVRELIPEFFYFPEFLTNCNQFELGSLQDGTPLGDIQLPPWAEGNPYKFVSLHRQALESDYVSAHLHHWIDLIFGCKQQGPAAVKAVNVFHPYFYGDQIHLDSIKDPLIKNTILGYVSNFGQIPRQLFTKTHPTRNALGKHPVGREHILFPYPAGQLPPSLKGLHHLKLSSVTVKEAPQEPIGHMICTEKGILAVERNKMLLPPLWNKVFCWGFNDFTCCLTGYGSDKNSTTFEVIADWGCCLCAVSPTPSTLITSGSSSVICVWELSTPKDGATYLCLKKPLYGHTQPVTCLAASTSYSILVSGSADRSCIIWDLNHLTHITQLPAHEACLSAVAINDSTGDVASCAGPVLYLWNVNGQPLARVSFAASPGVIFSCCCFTEVIDWDVNSLIITGDTAGGVQVWKLENSLCPYWSFKKSSQEDFSKHQPTEGKKVEMPFILHQELGLSTTPSERASKAIPAVTALAVSRNYSKILAGNENGKIYCWSVDE</sequence>
<feature type="repeat" description="WD" evidence="3">
    <location>
        <begin position="1453"/>
        <end position="1494"/>
    </location>
</feature>
<dbReference type="CDD" id="cd06071">
    <property type="entry name" value="Beach"/>
    <property type="match status" value="1"/>
</dbReference>
<dbReference type="Gene3D" id="1.10.1540.10">
    <property type="entry name" value="BEACH domain"/>
    <property type="match status" value="1"/>
</dbReference>
<dbReference type="InterPro" id="IPR023362">
    <property type="entry name" value="PH-BEACH_dom"/>
</dbReference>
<evidence type="ECO:0000313" key="6">
    <source>
        <dbReference type="EMBL" id="KAJ7324483.1"/>
    </source>
</evidence>
<protein>
    <recommendedName>
        <fullName evidence="8">WD repeat-and FYVE domain-containing protein 4</fullName>
    </recommendedName>
</protein>
<dbReference type="CDD" id="cd01201">
    <property type="entry name" value="PH_BEACH"/>
    <property type="match status" value="1"/>
</dbReference>
<evidence type="ECO:0008006" key="8">
    <source>
        <dbReference type="Google" id="ProtNLM"/>
    </source>
</evidence>
<dbReference type="PROSITE" id="PS50082">
    <property type="entry name" value="WD_REPEATS_2"/>
    <property type="match status" value="1"/>
</dbReference>
<dbReference type="Pfam" id="PF02138">
    <property type="entry name" value="Beach"/>
    <property type="match status" value="1"/>
</dbReference>
<evidence type="ECO:0000256" key="2">
    <source>
        <dbReference type="ARBA" id="ARBA00022737"/>
    </source>
</evidence>
<dbReference type="Gene3D" id="2.30.29.30">
    <property type="entry name" value="Pleckstrin-homology domain (PH domain)/Phosphotyrosine-binding domain (PTB)"/>
    <property type="match status" value="1"/>
</dbReference>
<dbReference type="InterPro" id="IPR015943">
    <property type="entry name" value="WD40/YVTN_repeat-like_dom_sf"/>
</dbReference>
<dbReference type="GO" id="GO:0019882">
    <property type="term" value="P:antigen processing and presentation"/>
    <property type="evidence" value="ECO:0007669"/>
    <property type="project" value="TreeGrafter"/>
</dbReference>
<dbReference type="SUPFAM" id="SSF50729">
    <property type="entry name" value="PH domain-like"/>
    <property type="match status" value="1"/>
</dbReference>
<dbReference type="PROSITE" id="PS51783">
    <property type="entry name" value="PH_BEACH"/>
    <property type="match status" value="1"/>
</dbReference>
<dbReference type="EMBL" id="JAPFRF010000008">
    <property type="protein sequence ID" value="KAJ7324483.1"/>
    <property type="molecule type" value="Genomic_DNA"/>
</dbReference>
<dbReference type="Pfam" id="PF14844">
    <property type="entry name" value="PH_BEACH"/>
    <property type="match status" value="1"/>
</dbReference>
<dbReference type="InterPro" id="IPR011993">
    <property type="entry name" value="PH-like_dom_sf"/>
</dbReference>
<dbReference type="OrthoDB" id="9040867at2759"/>
<feature type="domain" description="BEACH-type PH" evidence="5">
    <location>
        <begin position="869"/>
        <end position="994"/>
    </location>
</feature>
<dbReference type="InterPro" id="IPR001680">
    <property type="entry name" value="WD40_rpt"/>
</dbReference>
<evidence type="ECO:0000313" key="7">
    <source>
        <dbReference type="Proteomes" id="UP001142489"/>
    </source>
</evidence>
<dbReference type="SMART" id="SM00320">
    <property type="entry name" value="WD40"/>
    <property type="match status" value="5"/>
</dbReference>
<dbReference type="SUPFAM" id="SSF50978">
    <property type="entry name" value="WD40 repeat-like"/>
    <property type="match status" value="1"/>
</dbReference>
<dbReference type="InterPro" id="IPR051944">
    <property type="entry name" value="BEACH_domain_protein"/>
</dbReference>
<evidence type="ECO:0000259" key="4">
    <source>
        <dbReference type="PROSITE" id="PS50197"/>
    </source>
</evidence>
<dbReference type="PANTHER" id="PTHR46108">
    <property type="entry name" value="BLUE CHEESE"/>
    <property type="match status" value="1"/>
</dbReference>
<keyword evidence="2" id="KW-0677">Repeat</keyword>
<gene>
    <name evidence="6" type="ORF">JRQ81_017503</name>
</gene>
<evidence type="ECO:0000259" key="5">
    <source>
        <dbReference type="PROSITE" id="PS51783"/>
    </source>
</evidence>
<keyword evidence="1 3" id="KW-0853">WD repeat</keyword>
<dbReference type="Proteomes" id="UP001142489">
    <property type="component" value="Unassembled WGS sequence"/>
</dbReference>